<accession>A0A926EU36</accession>
<evidence type="ECO:0000256" key="5">
    <source>
        <dbReference type="ARBA" id="ARBA00022679"/>
    </source>
</evidence>
<dbReference type="AlphaFoldDB" id="A0A926EU36"/>
<proteinExistence type="predicted"/>
<evidence type="ECO:0000256" key="4">
    <source>
        <dbReference type="ARBA" id="ARBA00022597"/>
    </source>
</evidence>
<evidence type="ECO:0000256" key="2">
    <source>
        <dbReference type="ARBA" id="ARBA00022448"/>
    </source>
</evidence>
<dbReference type="RefSeq" id="WP_262428974.1">
    <property type="nucleotide sequence ID" value="NZ_JACRTG010000012.1"/>
</dbReference>
<dbReference type="Pfam" id="PF03830">
    <property type="entry name" value="PTSIIB_sorb"/>
    <property type="match status" value="1"/>
</dbReference>
<dbReference type="InterPro" id="IPR036667">
    <property type="entry name" value="PTS_IIB_sorbose-sp_sf"/>
</dbReference>
<keyword evidence="5" id="KW-0808">Transferase</keyword>
<comment type="subcellular location">
    <subcellularLocation>
        <location evidence="1">Cytoplasm</location>
    </subcellularLocation>
</comment>
<dbReference type="Proteomes" id="UP000601171">
    <property type="component" value="Unassembled WGS sequence"/>
</dbReference>
<keyword evidence="4 9" id="KW-0762">Sugar transport</keyword>
<evidence type="ECO:0000259" key="8">
    <source>
        <dbReference type="PROSITE" id="PS51101"/>
    </source>
</evidence>
<keyword evidence="6" id="KW-0598">Phosphotransferase system</keyword>
<name>A0A926EU36_9FIRM</name>
<comment type="caution">
    <text evidence="9">The sequence shown here is derived from an EMBL/GenBank/DDBJ whole genome shotgun (WGS) entry which is preliminary data.</text>
</comment>
<dbReference type="SUPFAM" id="SSF52728">
    <property type="entry name" value="PTS IIb component"/>
    <property type="match status" value="1"/>
</dbReference>
<dbReference type="GO" id="GO:0009401">
    <property type="term" value="P:phosphoenolpyruvate-dependent sugar phosphotransferase system"/>
    <property type="evidence" value="ECO:0007669"/>
    <property type="project" value="UniProtKB-KW"/>
</dbReference>
<evidence type="ECO:0000256" key="3">
    <source>
        <dbReference type="ARBA" id="ARBA00022490"/>
    </source>
</evidence>
<evidence type="ECO:0000256" key="7">
    <source>
        <dbReference type="ARBA" id="ARBA00022777"/>
    </source>
</evidence>
<feature type="domain" description="PTS EIIB type-4" evidence="8">
    <location>
        <begin position="1"/>
        <end position="163"/>
    </location>
</feature>
<keyword evidence="7" id="KW-0418">Kinase</keyword>
<dbReference type="Gene3D" id="3.40.35.10">
    <property type="entry name" value="Phosphotransferase system, sorbose subfamily IIB component"/>
    <property type="match status" value="1"/>
</dbReference>
<dbReference type="GO" id="GO:0008982">
    <property type="term" value="F:protein-N(PI)-phosphohistidine-sugar phosphotransferase activity"/>
    <property type="evidence" value="ECO:0007669"/>
    <property type="project" value="InterPro"/>
</dbReference>
<keyword evidence="3" id="KW-0963">Cytoplasm</keyword>
<gene>
    <name evidence="9" type="ORF">H8707_04615</name>
</gene>
<reference evidence="9" key="1">
    <citation type="submission" date="2020-08" db="EMBL/GenBank/DDBJ databases">
        <title>Genome public.</title>
        <authorList>
            <person name="Liu C."/>
            <person name="Sun Q."/>
        </authorList>
    </citation>
    <scope>NUCLEOTIDE SEQUENCE</scope>
    <source>
        <strain evidence="9">BX21</strain>
    </source>
</reference>
<evidence type="ECO:0000313" key="10">
    <source>
        <dbReference type="Proteomes" id="UP000601171"/>
    </source>
</evidence>
<keyword evidence="2" id="KW-0813">Transport</keyword>
<dbReference type="PROSITE" id="PS51101">
    <property type="entry name" value="PTS_EIIB_TYPE_4"/>
    <property type="match status" value="1"/>
</dbReference>
<evidence type="ECO:0000256" key="1">
    <source>
        <dbReference type="ARBA" id="ARBA00004496"/>
    </source>
</evidence>
<dbReference type="EMBL" id="JACRTG010000012">
    <property type="protein sequence ID" value="MBC8587522.1"/>
    <property type="molecule type" value="Genomic_DNA"/>
</dbReference>
<evidence type="ECO:0000256" key="6">
    <source>
        <dbReference type="ARBA" id="ARBA00022683"/>
    </source>
</evidence>
<organism evidence="9 10">
    <name type="scientific">Paratissierella segnis</name>
    <dbReference type="NCBI Taxonomy" id="2763679"/>
    <lineage>
        <taxon>Bacteria</taxon>
        <taxon>Bacillati</taxon>
        <taxon>Bacillota</taxon>
        <taxon>Tissierellia</taxon>
        <taxon>Tissierellales</taxon>
        <taxon>Tissierellaceae</taxon>
        <taxon>Paratissierella</taxon>
    </lineage>
</organism>
<dbReference type="GO" id="GO:0005737">
    <property type="term" value="C:cytoplasm"/>
    <property type="evidence" value="ECO:0007669"/>
    <property type="project" value="UniProtKB-SubCell"/>
</dbReference>
<protein>
    <submittedName>
        <fullName evidence="9">PTS sugar transporter subunit IIB</fullName>
    </submittedName>
</protein>
<evidence type="ECO:0000313" key="9">
    <source>
        <dbReference type="EMBL" id="MBC8587522.1"/>
    </source>
</evidence>
<keyword evidence="10" id="KW-1185">Reference proteome</keyword>
<dbReference type="GO" id="GO:0016301">
    <property type="term" value="F:kinase activity"/>
    <property type="evidence" value="ECO:0007669"/>
    <property type="project" value="UniProtKB-KW"/>
</dbReference>
<dbReference type="InterPro" id="IPR004720">
    <property type="entry name" value="PTS_IIB_sorbose-sp"/>
</dbReference>
<sequence length="163" mass="18528">MIKLLRIDQRLVHGQVATYWVRSTEADTMVVINDKAATDSMTKMSLKLGKPAGVRFEILTLKDGIDYINSPSNKKRKILIIVGNCKDGRKVCENSPEVADVNIGGIHYEEGRVSITNQVFLTQEDLDELDKMEAYGKNVFLQSIPNEQKIYLKEVHEIYNKNK</sequence>